<reference evidence="3" key="2">
    <citation type="submission" date="2015-01" db="EMBL/GenBank/DDBJ databases">
        <title>Evolutionary Origins and Diversification of the Mycorrhizal Mutualists.</title>
        <authorList>
            <consortium name="DOE Joint Genome Institute"/>
            <consortium name="Mycorrhizal Genomics Consortium"/>
            <person name="Kohler A."/>
            <person name="Kuo A."/>
            <person name="Nagy L.G."/>
            <person name="Floudas D."/>
            <person name="Copeland A."/>
            <person name="Barry K.W."/>
            <person name="Cichocki N."/>
            <person name="Veneault-Fourrey C."/>
            <person name="LaButti K."/>
            <person name="Lindquist E.A."/>
            <person name="Lipzen A."/>
            <person name="Lundell T."/>
            <person name="Morin E."/>
            <person name="Murat C."/>
            <person name="Riley R."/>
            <person name="Ohm R."/>
            <person name="Sun H."/>
            <person name="Tunlid A."/>
            <person name="Henrissat B."/>
            <person name="Grigoriev I.V."/>
            <person name="Hibbett D.S."/>
            <person name="Martin F."/>
        </authorList>
    </citation>
    <scope>NUCLEOTIDE SEQUENCE [LARGE SCALE GENOMIC DNA]</scope>
    <source>
        <strain evidence="3">Foug A</strain>
    </source>
</reference>
<feature type="region of interest" description="Disordered" evidence="1">
    <location>
        <begin position="1"/>
        <end position="37"/>
    </location>
</feature>
<sequence length="64" mass="7211">MYRQMAKSATHRTADEKKKNNSTSSTPLTWSTCVSPHRSPTRASAFISVPNKWLRNVAQRCCDA</sequence>
<evidence type="ECO:0000313" key="3">
    <source>
        <dbReference type="Proteomes" id="UP000053989"/>
    </source>
</evidence>
<dbReference type="HOGENOM" id="CLU_2868930_0_0_1"/>
<evidence type="ECO:0000256" key="1">
    <source>
        <dbReference type="SAM" id="MobiDB-lite"/>
    </source>
</evidence>
<name>A0A0C2ZLI7_9AGAM</name>
<accession>A0A0C2ZLI7</accession>
<dbReference type="AlphaFoldDB" id="A0A0C2ZLI7"/>
<feature type="compositionally biased region" description="Polar residues" evidence="1">
    <location>
        <begin position="21"/>
        <end position="34"/>
    </location>
</feature>
<gene>
    <name evidence="2" type="ORF">SCLCIDRAFT_1215011</name>
</gene>
<dbReference type="InParanoid" id="A0A0C2ZLI7"/>
<dbReference type="EMBL" id="KN822042">
    <property type="protein sequence ID" value="KIM62448.1"/>
    <property type="molecule type" value="Genomic_DNA"/>
</dbReference>
<dbReference type="Proteomes" id="UP000053989">
    <property type="component" value="Unassembled WGS sequence"/>
</dbReference>
<reference evidence="2 3" key="1">
    <citation type="submission" date="2014-04" db="EMBL/GenBank/DDBJ databases">
        <authorList>
            <consortium name="DOE Joint Genome Institute"/>
            <person name="Kuo A."/>
            <person name="Kohler A."/>
            <person name="Nagy L.G."/>
            <person name="Floudas D."/>
            <person name="Copeland A."/>
            <person name="Barry K.W."/>
            <person name="Cichocki N."/>
            <person name="Veneault-Fourrey C."/>
            <person name="LaButti K."/>
            <person name="Lindquist E.A."/>
            <person name="Lipzen A."/>
            <person name="Lundell T."/>
            <person name="Morin E."/>
            <person name="Murat C."/>
            <person name="Sun H."/>
            <person name="Tunlid A."/>
            <person name="Henrissat B."/>
            <person name="Grigoriev I.V."/>
            <person name="Hibbett D.S."/>
            <person name="Martin F."/>
            <person name="Nordberg H.P."/>
            <person name="Cantor M.N."/>
            <person name="Hua S.X."/>
        </authorList>
    </citation>
    <scope>NUCLEOTIDE SEQUENCE [LARGE SCALE GENOMIC DNA]</scope>
    <source>
        <strain evidence="2 3">Foug A</strain>
    </source>
</reference>
<evidence type="ECO:0000313" key="2">
    <source>
        <dbReference type="EMBL" id="KIM62448.1"/>
    </source>
</evidence>
<keyword evidence="3" id="KW-1185">Reference proteome</keyword>
<protein>
    <submittedName>
        <fullName evidence="2">Uncharacterized protein</fullName>
    </submittedName>
</protein>
<organism evidence="2 3">
    <name type="scientific">Scleroderma citrinum Foug A</name>
    <dbReference type="NCBI Taxonomy" id="1036808"/>
    <lineage>
        <taxon>Eukaryota</taxon>
        <taxon>Fungi</taxon>
        <taxon>Dikarya</taxon>
        <taxon>Basidiomycota</taxon>
        <taxon>Agaricomycotina</taxon>
        <taxon>Agaricomycetes</taxon>
        <taxon>Agaricomycetidae</taxon>
        <taxon>Boletales</taxon>
        <taxon>Sclerodermatineae</taxon>
        <taxon>Sclerodermataceae</taxon>
        <taxon>Scleroderma</taxon>
    </lineage>
</organism>
<proteinExistence type="predicted"/>